<organism evidence="10 11">
    <name type="scientific">Sphaerisporangium krabiense</name>
    <dbReference type="NCBI Taxonomy" id="763782"/>
    <lineage>
        <taxon>Bacteria</taxon>
        <taxon>Bacillati</taxon>
        <taxon>Actinomycetota</taxon>
        <taxon>Actinomycetes</taxon>
        <taxon>Streptosporangiales</taxon>
        <taxon>Streptosporangiaceae</taxon>
        <taxon>Sphaerisporangium</taxon>
    </lineage>
</organism>
<evidence type="ECO:0000256" key="4">
    <source>
        <dbReference type="ARBA" id="ARBA00023014"/>
    </source>
</evidence>
<keyword evidence="1" id="KW-0001">2Fe-2S</keyword>
<dbReference type="Gene3D" id="1.10.1660.10">
    <property type="match status" value="1"/>
</dbReference>
<dbReference type="AlphaFoldDB" id="A0A7W8Z442"/>
<evidence type="ECO:0000256" key="1">
    <source>
        <dbReference type="ARBA" id="ARBA00022714"/>
    </source>
</evidence>
<feature type="domain" description="HTH merR-type" evidence="9">
    <location>
        <begin position="10"/>
        <end position="78"/>
    </location>
</feature>
<keyword evidence="3" id="KW-0408">Iron</keyword>
<dbReference type="GO" id="GO:0003677">
    <property type="term" value="F:DNA binding"/>
    <property type="evidence" value="ECO:0007669"/>
    <property type="project" value="UniProtKB-KW"/>
</dbReference>
<evidence type="ECO:0000256" key="8">
    <source>
        <dbReference type="SAM" id="MobiDB-lite"/>
    </source>
</evidence>
<dbReference type="InterPro" id="IPR015358">
    <property type="entry name" value="Tscrpt_reg_MerR_DNA-bd"/>
</dbReference>
<feature type="region of interest" description="Disordered" evidence="8">
    <location>
        <begin position="136"/>
        <end position="165"/>
    </location>
</feature>
<dbReference type="PANTHER" id="PTHR30204:SF0">
    <property type="entry name" value="REDOX-SENSITIVE TRANSCRIPTIONAL ACTIVATOR SOXR"/>
    <property type="match status" value="1"/>
</dbReference>
<dbReference type="EMBL" id="JACHBR010000001">
    <property type="protein sequence ID" value="MBB5627079.1"/>
    <property type="molecule type" value="Genomic_DNA"/>
</dbReference>
<accession>A0A7W8Z442</accession>
<keyword evidence="5" id="KW-0805">Transcription regulation</keyword>
<keyword evidence="11" id="KW-1185">Reference proteome</keyword>
<evidence type="ECO:0000313" key="11">
    <source>
        <dbReference type="Proteomes" id="UP000588112"/>
    </source>
</evidence>
<dbReference type="GO" id="GO:0006979">
    <property type="term" value="P:response to oxidative stress"/>
    <property type="evidence" value="ECO:0007669"/>
    <property type="project" value="InterPro"/>
</dbReference>
<dbReference type="Pfam" id="PF09278">
    <property type="entry name" value="MerR-DNA-bind"/>
    <property type="match status" value="1"/>
</dbReference>
<proteinExistence type="predicted"/>
<dbReference type="RefSeq" id="WP_239139582.1">
    <property type="nucleotide sequence ID" value="NZ_BOOS01000047.1"/>
</dbReference>
<evidence type="ECO:0000256" key="6">
    <source>
        <dbReference type="ARBA" id="ARBA00023125"/>
    </source>
</evidence>
<dbReference type="PANTHER" id="PTHR30204">
    <property type="entry name" value="REDOX-CYCLING DRUG-SENSING TRANSCRIPTIONAL ACTIVATOR SOXR"/>
    <property type="match status" value="1"/>
</dbReference>
<dbReference type="Pfam" id="PF00376">
    <property type="entry name" value="MerR"/>
    <property type="match status" value="1"/>
</dbReference>
<dbReference type="SMART" id="SM00422">
    <property type="entry name" value="HTH_MERR"/>
    <property type="match status" value="1"/>
</dbReference>
<dbReference type="PROSITE" id="PS00552">
    <property type="entry name" value="HTH_MERR_1"/>
    <property type="match status" value="1"/>
</dbReference>
<evidence type="ECO:0000256" key="2">
    <source>
        <dbReference type="ARBA" id="ARBA00022723"/>
    </source>
</evidence>
<dbReference type="Proteomes" id="UP000588112">
    <property type="component" value="Unassembled WGS sequence"/>
</dbReference>
<dbReference type="GO" id="GO:0051537">
    <property type="term" value="F:2 iron, 2 sulfur cluster binding"/>
    <property type="evidence" value="ECO:0007669"/>
    <property type="project" value="UniProtKB-KW"/>
</dbReference>
<keyword evidence="7" id="KW-0804">Transcription</keyword>
<dbReference type="InterPro" id="IPR000551">
    <property type="entry name" value="MerR-type_HTH_dom"/>
</dbReference>
<keyword evidence="2" id="KW-0479">Metal-binding</keyword>
<reference evidence="10 11" key="1">
    <citation type="submission" date="2020-08" db="EMBL/GenBank/DDBJ databases">
        <title>Sequencing the genomes of 1000 actinobacteria strains.</title>
        <authorList>
            <person name="Klenk H.-P."/>
        </authorList>
    </citation>
    <scope>NUCLEOTIDE SEQUENCE [LARGE SCALE GENOMIC DNA]</scope>
    <source>
        <strain evidence="10 11">DSM 45790</strain>
    </source>
</reference>
<evidence type="ECO:0000259" key="9">
    <source>
        <dbReference type="PROSITE" id="PS50937"/>
    </source>
</evidence>
<evidence type="ECO:0000256" key="5">
    <source>
        <dbReference type="ARBA" id="ARBA00023015"/>
    </source>
</evidence>
<dbReference type="InterPro" id="IPR009061">
    <property type="entry name" value="DNA-bd_dom_put_sf"/>
</dbReference>
<dbReference type="PROSITE" id="PS50937">
    <property type="entry name" value="HTH_MERR_2"/>
    <property type="match status" value="1"/>
</dbReference>
<evidence type="ECO:0000256" key="7">
    <source>
        <dbReference type="ARBA" id="ARBA00023163"/>
    </source>
</evidence>
<dbReference type="SUPFAM" id="SSF46955">
    <property type="entry name" value="Putative DNA-binding domain"/>
    <property type="match status" value="1"/>
</dbReference>
<sequence length="165" mass="18467">MTKPPFDAKELTVGQLAARSGVAVTALHFYEEKGLIRSRRTPGNQRRYPRDTLRRVSFIRVAQRVGIPLRMVAEALATLPDGRTPTRQDWALLSERWRAELDTRIDQLVRLRDTLSDCIGCGCLSIDRCVLRNPDDALGDTGTGPRRLYTKPLADQTGFDPPPPA</sequence>
<dbReference type="PRINTS" id="PR00040">
    <property type="entry name" value="HTHMERR"/>
</dbReference>
<dbReference type="NCBIfam" id="TIGR01950">
    <property type="entry name" value="SoxR"/>
    <property type="match status" value="1"/>
</dbReference>
<dbReference type="InterPro" id="IPR010211">
    <property type="entry name" value="Redox-sen_tscrpt-act_SoxR"/>
</dbReference>
<evidence type="ECO:0000256" key="3">
    <source>
        <dbReference type="ARBA" id="ARBA00023004"/>
    </source>
</evidence>
<keyword evidence="6" id="KW-0238">DNA-binding</keyword>
<comment type="caution">
    <text evidence="10">The sequence shown here is derived from an EMBL/GenBank/DDBJ whole genome shotgun (WGS) entry which is preliminary data.</text>
</comment>
<protein>
    <submittedName>
        <fullName evidence="10">MerR family redox-sensitive transcriptional activator SoxR</fullName>
    </submittedName>
</protein>
<name>A0A7W8Z442_9ACTN</name>
<evidence type="ECO:0000313" key="10">
    <source>
        <dbReference type="EMBL" id="MBB5627079.1"/>
    </source>
</evidence>
<keyword evidence="4" id="KW-0411">Iron-sulfur</keyword>
<dbReference type="GO" id="GO:0003700">
    <property type="term" value="F:DNA-binding transcription factor activity"/>
    <property type="evidence" value="ECO:0007669"/>
    <property type="project" value="InterPro"/>
</dbReference>
<dbReference type="CDD" id="cd01110">
    <property type="entry name" value="HTH_SoxR"/>
    <property type="match status" value="1"/>
</dbReference>
<dbReference type="GO" id="GO:0046872">
    <property type="term" value="F:metal ion binding"/>
    <property type="evidence" value="ECO:0007669"/>
    <property type="project" value="UniProtKB-KW"/>
</dbReference>
<gene>
    <name evidence="10" type="ORF">BJ981_002778</name>
</gene>
<dbReference type="InterPro" id="IPR047057">
    <property type="entry name" value="MerR_fam"/>
</dbReference>